<name>A0A7X0F080_9ACTN</name>
<feature type="compositionally biased region" description="Low complexity" evidence="1">
    <location>
        <begin position="81"/>
        <end position="95"/>
    </location>
</feature>
<dbReference type="Pfam" id="PF11716">
    <property type="entry name" value="MDMPI_N"/>
    <property type="match status" value="1"/>
</dbReference>
<evidence type="ECO:0000313" key="3">
    <source>
        <dbReference type="EMBL" id="MBB6351017.1"/>
    </source>
</evidence>
<feature type="region of interest" description="Disordered" evidence="1">
    <location>
        <begin position="71"/>
        <end position="104"/>
    </location>
</feature>
<gene>
    <name evidence="3" type="ORF">FHU36_007589</name>
</gene>
<dbReference type="EMBL" id="JACHJB010000003">
    <property type="protein sequence ID" value="MBB6351017.1"/>
    <property type="molecule type" value="Genomic_DNA"/>
</dbReference>
<comment type="caution">
    <text evidence="3">The sequence shown here is derived from an EMBL/GenBank/DDBJ whole genome shotgun (WGS) entry which is preliminary data.</text>
</comment>
<dbReference type="Gene3D" id="1.20.120.450">
    <property type="entry name" value="dinb family like domain"/>
    <property type="match status" value="1"/>
</dbReference>
<accession>A0A7X0F080</accession>
<dbReference type="Proteomes" id="UP000583800">
    <property type="component" value="Unassembled WGS sequence"/>
</dbReference>
<evidence type="ECO:0000259" key="2">
    <source>
        <dbReference type="Pfam" id="PF11716"/>
    </source>
</evidence>
<dbReference type="AlphaFoldDB" id="A0A7X0F080"/>
<organism evidence="3 4">
    <name type="scientific">Nonomuraea muscovyensis</name>
    <dbReference type="NCBI Taxonomy" id="1124761"/>
    <lineage>
        <taxon>Bacteria</taxon>
        <taxon>Bacillati</taxon>
        <taxon>Actinomycetota</taxon>
        <taxon>Actinomycetes</taxon>
        <taxon>Streptosporangiales</taxon>
        <taxon>Streptosporangiaceae</taxon>
        <taxon>Nonomuraea</taxon>
    </lineage>
</organism>
<reference evidence="3 4" key="1">
    <citation type="submission" date="2020-08" db="EMBL/GenBank/DDBJ databases">
        <title>Sequencing the genomes of 1000 actinobacteria strains.</title>
        <authorList>
            <person name="Klenk H.-P."/>
        </authorList>
    </citation>
    <scope>NUCLEOTIDE SEQUENCE [LARGE SCALE GENOMIC DNA]</scope>
    <source>
        <strain evidence="3 4">DSM 45913</strain>
    </source>
</reference>
<dbReference type="InterPro" id="IPR034660">
    <property type="entry name" value="DinB/YfiT-like"/>
</dbReference>
<keyword evidence="4" id="KW-1185">Reference proteome</keyword>
<dbReference type="GO" id="GO:0046872">
    <property type="term" value="F:metal ion binding"/>
    <property type="evidence" value="ECO:0007669"/>
    <property type="project" value="InterPro"/>
</dbReference>
<protein>
    <submittedName>
        <fullName evidence="3">Uncharacterized protein (TIGR03086 family)</fullName>
    </submittedName>
</protein>
<proteinExistence type="predicted"/>
<dbReference type="InterPro" id="IPR024344">
    <property type="entry name" value="MDMPI_metal-binding"/>
</dbReference>
<dbReference type="RefSeq" id="WP_185088710.1">
    <property type="nucleotide sequence ID" value="NZ_JACHJB010000003.1"/>
</dbReference>
<feature type="domain" description="Mycothiol-dependent maleylpyruvate isomerase metal-binding" evidence="2">
    <location>
        <begin position="23"/>
        <end position="191"/>
    </location>
</feature>
<dbReference type="SUPFAM" id="SSF109854">
    <property type="entry name" value="DinB/YfiT-like putative metalloenzymes"/>
    <property type="match status" value="2"/>
</dbReference>
<evidence type="ECO:0000313" key="4">
    <source>
        <dbReference type="Proteomes" id="UP000583800"/>
    </source>
</evidence>
<evidence type="ECO:0000256" key="1">
    <source>
        <dbReference type="SAM" id="MobiDB-lite"/>
    </source>
</evidence>
<sequence length="259" mass="26838">MDMDEMDMDKAGTQGMDLLERAIAYALGTLLAVTREDLYRATPCGVWDVGNLLAHLDDSVTALHEAAELGCVAPSPGPGPGMRTETGTGTESGTDLGTGGNPGRNMGIGTHPGMGIREHPDMGPSTGAGGAGGRGGRDPVLVLRDRAATTLGAWAGTLREQQVRFGRCSLPAATVAQAGAVEVAVHAWDLARACGRPRPIPPALAADLLDVVPALVTNEDRPARFAVPVDVPARSLAEDRLLAFLGRNPGWGAGRRLEL</sequence>